<evidence type="ECO:0000313" key="4">
    <source>
        <dbReference type="Proteomes" id="UP000198723"/>
    </source>
</evidence>
<evidence type="ECO:0000259" key="2">
    <source>
        <dbReference type="Pfam" id="PF02894"/>
    </source>
</evidence>
<feature type="domain" description="Gfo/Idh/MocA-like oxidoreductase C-terminal" evidence="2">
    <location>
        <begin position="134"/>
        <end position="344"/>
    </location>
</feature>
<protein>
    <submittedName>
        <fullName evidence="3">Predicted dehydrogenase</fullName>
    </submittedName>
</protein>
<dbReference type="InterPro" id="IPR051450">
    <property type="entry name" value="Gfo/Idh/MocA_Oxidoreductases"/>
</dbReference>
<dbReference type="PANTHER" id="PTHR43377">
    <property type="entry name" value="BILIVERDIN REDUCTASE A"/>
    <property type="match status" value="1"/>
</dbReference>
<dbReference type="InterPro" id="IPR004104">
    <property type="entry name" value="Gfo/Idh/MocA-like_OxRdtase_C"/>
</dbReference>
<feature type="domain" description="Gfo/Idh/MocA-like oxidoreductase N-terminal" evidence="1">
    <location>
        <begin position="6"/>
        <end position="122"/>
    </location>
</feature>
<dbReference type="Gene3D" id="3.40.50.720">
    <property type="entry name" value="NAD(P)-binding Rossmann-like Domain"/>
    <property type="match status" value="1"/>
</dbReference>
<dbReference type="SUPFAM" id="SSF51735">
    <property type="entry name" value="NAD(P)-binding Rossmann-fold domains"/>
    <property type="match status" value="1"/>
</dbReference>
<dbReference type="STRING" id="1138170.GA0061105_101341"/>
<gene>
    <name evidence="3" type="ORF">GA0061105_101341</name>
</gene>
<organism evidence="3 4">
    <name type="scientific">Rhizobium aethiopicum</name>
    <dbReference type="NCBI Taxonomy" id="1138170"/>
    <lineage>
        <taxon>Bacteria</taxon>
        <taxon>Pseudomonadati</taxon>
        <taxon>Pseudomonadota</taxon>
        <taxon>Alphaproteobacteria</taxon>
        <taxon>Hyphomicrobiales</taxon>
        <taxon>Rhizobiaceae</taxon>
        <taxon>Rhizobium/Agrobacterium group</taxon>
        <taxon>Rhizobium</taxon>
    </lineage>
</organism>
<dbReference type="InterPro" id="IPR036291">
    <property type="entry name" value="NAD(P)-bd_dom_sf"/>
</dbReference>
<reference evidence="3 4" key="1">
    <citation type="submission" date="2016-08" db="EMBL/GenBank/DDBJ databases">
        <authorList>
            <person name="Seilhamer J.J."/>
        </authorList>
    </citation>
    <scope>NUCLEOTIDE SEQUENCE [LARGE SCALE GENOMIC DNA]</scope>
    <source>
        <strain evidence="3 4">HBR26</strain>
    </source>
</reference>
<dbReference type="SUPFAM" id="SSF55347">
    <property type="entry name" value="Glyceraldehyde-3-phosphate dehydrogenase-like, C-terminal domain"/>
    <property type="match status" value="1"/>
</dbReference>
<dbReference type="PANTHER" id="PTHR43377:SF8">
    <property type="entry name" value="BLR3664 PROTEIN"/>
    <property type="match status" value="1"/>
</dbReference>
<dbReference type="GO" id="GO:0000166">
    <property type="term" value="F:nucleotide binding"/>
    <property type="evidence" value="ECO:0007669"/>
    <property type="project" value="InterPro"/>
</dbReference>
<evidence type="ECO:0000313" key="3">
    <source>
        <dbReference type="EMBL" id="SCB56512.1"/>
    </source>
</evidence>
<dbReference type="RefSeq" id="WP_092747602.1">
    <property type="nucleotide sequence ID" value="NZ_FMAJ01000001.1"/>
</dbReference>
<name>A0A1C3XW76_9HYPH</name>
<dbReference type="Proteomes" id="UP000198723">
    <property type="component" value="Unassembled WGS sequence"/>
</dbReference>
<dbReference type="InterPro" id="IPR000683">
    <property type="entry name" value="Gfo/Idh/MocA-like_OxRdtase_N"/>
</dbReference>
<sequence>MAPPVKLAVLGAGLIGRRHIKHVLDEPIAELVAIVDPTPAGEAIASEVGAKWFSSFAEMVAVARPDGVIIATPNQIHVRNGFEAVEAGIPALIEKPIADDIAAGEKLVQIAEAKGVPLLTGHHRRHNPMMQKAKQIIESGTLGRILVVNAMFWLFKPKEYFDISWRRERGAGPVFLNLIHDIDNLRYLFGDITAVQARESNAVRGNAVEETAVILIEFSNGILGSASVSDSVVAPWSWEMTTGENPAYPKTEEACYMIGGTHGSLSVPSLNMWSNPGNRGWTEPFECHRSKIEHEDPLVLQIRQFCRVIRGEEEPLVSGREGLETLKVIDAVKRSAAAGQRVTLI</sequence>
<evidence type="ECO:0000259" key="1">
    <source>
        <dbReference type="Pfam" id="PF01408"/>
    </source>
</evidence>
<dbReference type="Pfam" id="PF01408">
    <property type="entry name" value="GFO_IDH_MocA"/>
    <property type="match status" value="1"/>
</dbReference>
<dbReference type="EMBL" id="FMAJ01000001">
    <property type="protein sequence ID" value="SCB56512.1"/>
    <property type="molecule type" value="Genomic_DNA"/>
</dbReference>
<dbReference type="Gene3D" id="3.30.360.10">
    <property type="entry name" value="Dihydrodipicolinate Reductase, domain 2"/>
    <property type="match status" value="1"/>
</dbReference>
<dbReference type="AlphaFoldDB" id="A0A1C3XW76"/>
<dbReference type="Pfam" id="PF02894">
    <property type="entry name" value="GFO_IDH_MocA_C"/>
    <property type="match status" value="1"/>
</dbReference>
<accession>A0A1C3XW76</accession>
<proteinExistence type="predicted"/>